<gene>
    <name evidence="2" type="ORF">C4D60_Mb10t04590</name>
</gene>
<evidence type="ECO:0000313" key="2">
    <source>
        <dbReference type="EMBL" id="THU52497.1"/>
    </source>
</evidence>
<feature type="compositionally biased region" description="Low complexity" evidence="1">
    <location>
        <begin position="31"/>
        <end position="42"/>
    </location>
</feature>
<organism evidence="2 3">
    <name type="scientific">Musa balbisiana</name>
    <name type="common">Banana</name>
    <dbReference type="NCBI Taxonomy" id="52838"/>
    <lineage>
        <taxon>Eukaryota</taxon>
        <taxon>Viridiplantae</taxon>
        <taxon>Streptophyta</taxon>
        <taxon>Embryophyta</taxon>
        <taxon>Tracheophyta</taxon>
        <taxon>Spermatophyta</taxon>
        <taxon>Magnoliopsida</taxon>
        <taxon>Liliopsida</taxon>
        <taxon>Zingiberales</taxon>
        <taxon>Musaceae</taxon>
        <taxon>Musa</taxon>
    </lineage>
</organism>
<feature type="compositionally biased region" description="Polar residues" evidence="1">
    <location>
        <begin position="9"/>
        <end position="24"/>
    </location>
</feature>
<feature type="region of interest" description="Disordered" evidence="1">
    <location>
        <begin position="1"/>
        <end position="46"/>
    </location>
</feature>
<dbReference type="EMBL" id="PYDT01000008">
    <property type="protein sequence ID" value="THU52497.1"/>
    <property type="molecule type" value="Genomic_DNA"/>
</dbReference>
<evidence type="ECO:0000313" key="3">
    <source>
        <dbReference type="Proteomes" id="UP000317650"/>
    </source>
</evidence>
<reference evidence="2 3" key="1">
    <citation type="journal article" date="2019" name="Nat. Plants">
        <title>Genome sequencing of Musa balbisiana reveals subgenome evolution and function divergence in polyploid bananas.</title>
        <authorList>
            <person name="Yao X."/>
        </authorList>
    </citation>
    <scope>NUCLEOTIDE SEQUENCE [LARGE SCALE GENOMIC DNA]</scope>
    <source>
        <strain evidence="3">cv. DH-PKW</strain>
        <tissue evidence="2">Leaves</tissue>
    </source>
</reference>
<evidence type="ECO:0000256" key="1">
    <source>
        <dbReference type="SAM" id="MobiDB-lite"/>
    </source>
</evidence>
<proteinExistence type="predicted"/>
<sequence length="187" mass="20913">MKGTKRAKNMQQQHLQTEEASFPSQHDLARSSAMSNSQSMHSGQNLQKLHLHSQDSGSEEMNCQQWKYKVKVLGDMNYQMEHKTFEIQLAHLTLTQSLSAPLDLRNYYRNQVPMSDRLKPDKAAIRSLDSSVLDEAAPTEDESLAFSSEARVLGPPCGRQGLGALATSWASGVVLRRRDEPTTDAKL</sequence>
<comment type="caution">
    <text evidence="2">The sequence shown here is derived from an EMBL/GenBank/DDBJ whole genome shotgun (WGS) entry which is preliminary data.</text>
</comment>
<accession>A0A4S8IUM5</accession>
<protein>
    <submittedName>
        <fullName evidence="2">Uncharacterized protein</fullName>
    </submittedName>
</protein>
<keyword evidence="3" id="KW-1185">Reference proteome</keyword>
<dbReference type="AlphaFoldDB" id="A0A4S8IUM5"/>
<name>A0A4S8IUM5_MUSBA</name>
<dbReference type="Proteomes" id="UP000317650">
    <property type="component" value="Chromosome 10"/>
</dbReference>